<dbReference type="InterPro" id="IPR029058">
    <property type="entry name" value="AB_hydrolase_fold"/>
</dbReference>
<evidence type="ECO:0000256" key="5">
    <source>
        <dbReference type="SAM" id="SignalP"/>
    </source>
</evidence>
<evidence type="ECO:0000256" key="2">
    <source>
        <dbReference type="ARBA" id="ARBA00022963"/>
    </source>
</evidence>
<keyword evidence="2" id="KW-0442">Lipid degradation</keyword>
<keyword evidence="1" id="KW-0378">Hydrolase</keyword>
<evidence type="ECO:0000256" key="4">
    <source>
        <dbReference type="SAM" id="MobiDB-lite"/>
    </source>
</evidence>
<reference evidence="6 7" key="1">
    <citation type="submission" date="2017-06" db="EMBL/GenBank/DDBJ databases">
        <authorList>
            <person name="Kim H.J."/>
            <person name="Triplett B.A."/>
        </authorList>
    </citation>
    <scope>NUCLEOTIDE SEQUENCE [LARGE SCALE GENOMIC DNA]</scope>
    <source>
        <strain evidence="6">FRACA_ARgP5</strain>
    </source>
</reference>
<dbReference type="Gene3D" id="3.40.50.1820">
    <property type="entry name" value="alpha/beta hydrolase"/>
    <property type="match status" value="1"/>
</dbReference>
<keyword evidence="5" id="KW-0732">Signal</keyword>
<dbReference type="EMBL" id="FZMO01000098">
    <property type="protein sequence ID" value="SNQ47396.1"/>
    <property type="molecule type" value="Genomic_DNA"/>
</dbReference>
<organism evidence="6 7">
    <name type="scientific">Frankia canadensis</name>
    <dbReference type="NCBI Taxonomy" id="1836972"/>
    <lineage>
        <taxon>Bacteria</taxon>
        <taxon>Bacillati</taxon>
        <taxon>Actinomycetota</taxon>
        <taxon>Actinomycetes</taxon>
        <taxon>Frankiales</taxon>
        <taxon>Frankiaceae</taxon>
        <taxon>Frankia</taxon>
    </lineage>
</organism>
<dbReference type="GO" id="GO:0016042">
    <property type="term" value="P:lipid catabolic process"/>
    <property type="evidence" value="ECO:0007669"/>
    <property type="project" value="UniProtKB-KW"/>
</dbReference>
<dbReference type="RefSeq" id="WP_243407385.1">
    <property type="nucleotide sequence ID" value="NZ_FZMO01000098.1"/>
</dbReference>
<feature type="compositionally biased region" description="Low complexity" evidence="4">
    <location>
        <begin position="51"/>
        <end position="80"/>
    </location>
</feature>
<dbReference type="Proteomes" id="UP000234331">
    <property type="component" value="Unassembled WGS sequence"/>
</dbReference>
<keyword evidence="3" id="KW-0443">Lipid metabolism</keyword>
<protein>
    <submittedName>
        <fullName evidence="6">Uncharacterized protein</fullName>
    </submittedName>
</protein>
<name>A0A2I2KP19_9ACTN</name>
<gene>
    <name evidence="6" type="ORF">FRACA_1870012</name>
</gene>
<dbReference type="AlphaFoldDB" id="A0A2I2KP19"/>
<feature type="signal peptide" evidence="5">
    <location>
        <begin position="1"/>
        <end position="29"/>
    </location>
</feature>
<feature type="chain" id="PRO_5014778286" evidence="5">
    <location>
        <begin position="30"/>
        <end position="434"/>
    </location>
</feature>
<evidence type="ECO:0000313" key="7">
    <source>
        <dbReference type="Proteomes" id="UP000234331"/>
    </source>
</evidence>
<dbReference type="GO" id="GO:0003847">
    <property type="term" value="F:1-alkyl-2-acetylglycerophosphocholine esterase activity"/>
    <property type="evidence" value="ECO:0007669"/>
    <property type="project" value="TreeGrafter"/>
</dbReference>
<sequence length="434" mass="45212">MTAKLRIVISLTVLATAPLLALPIPTALAATATTPAPTATPTRPPGPAVPPARSATATPSTAPTRPTTAATATTRVRLPRPTGPDAVGRATLHLVDRARRDPWAPGRRRELMVDVYYPAVAGTGRPARYATPEEVRLYLTALDLATVLPVRAISDAAIASRTGARPLPGRHPLVLLSPGLGVGRRSLTGLAEQLASQGMVAATVDHAYESTGTAFPGGRMLTCLACVRMRTDADFRAASRTRGDDLAFVLTSLTGPHPAWSGAATIDPARVGAAGHSLGGSAALSLLARDPRVRAGVDMDGTLGEPVPAGGFGAGRAVLLLGALADHPGPGGTLTPPPDDPDLTWHQAWPRLRAPRLWLDVDDADHFSFTDDPVIADQLPLPNPTGPPPISGAQALRITRAYVGAFLTRWLTGTPQPLLDGPSRTYPQVRVIGR</sequence>
<keyword evidence="7" id="KW-1185">Reference proteome</keyword>
<dbReference type="SUPFAM" id="SSF53474">
    <property type="entry name" value="alpha/beta-Hydrolases"/>
    <property type="match status" value="1"/>
</dbReference>
<evidence type="ECO:0000256" key="3">
    <source>
        <dbReference type="ARBA" id="ARBA00023098"/>
    </source>
</evidence>
<evidence type="ECO:0000313" key="6">
    <source>
        <dbReference type="EMBL" id="SNQ47396.1"/>
    </source>
</evidence>
<evidence type="ECO:0000256" key="1">
    <source>
        <dbReference type="ARBA" id="ARBA00022801"/>
    </source>
</evidence>
<feature type="region of interest" description="Disordered" evidence="4">
    <location>
        <begin position="33"/>
        <end position="87"/>
    </location>
</feature>
<accession>A0A2I2KP19</accession>
<dbReference type="Pfam" id="PF03403">
    <property type="entry name" value="PAF-AH_p_II"/>
    <property type="match status" value="1"/>
</dbReference>
<proteinExistence type="predicted"/>
<dbReference type="PANTHER" id="PTHR10272">
    <property type="entry name" value="PLATELET-ACTIVATING FACTOR ACETYLHYDROLASE"/>
    <property type="match status" value="1"/>
</dbReference>
<dbReference type="PANTHER" id="PTHR10272:SF0">
    <property type="entry name" value="PLATELET-ACTIVATING FACTOR ACETYLHYDROLASE"/>
    <property type="match status" value="1"/>
</dbReference>